<keyword evidence="3" id="KW-1185">Reference proteome</keyword>
<dbReference type="AlphaFoldDB" id="A0A1T5BTD4"/>
<protein>
    <recommendedName>
        <fullName evidence="4">DUF3667 domain-containing protein</fullName>
    </recommendedName>
</protein>
<accession>A0A1T5BTD4</accession>
<organism evidence="2 3">
    <name type="scientific">Daejeonella lutea</name>
    <dbReference type="NCBI Taxonomy" id="572036"/>
    <lineage>
        <taxon>Bacteria</taxon>
        <taxon>Pseudomonadati</taxon>
        <taxon>Bacteroidota</taxon>
        <taxon>Sphingobacteriia</taxon>
        <taxon>Sphingobacteriales</taxon>
        <taxon>Sphingobacteriaceae</taxon>
        <taxon>Daejeonella</taxon>
    </lineage>
</organism>
<proteinExistence type="predicted"/>
<evidence type="ECO:0000256" key="1">
    <source>
        <dbReference type="SAM" id="Phobius"/>
    </source>
</evidence>
<dbReference type="RefSeq" id="WP_079702124.1">
    <property type="nucleotide sequence ID" value="NZ_FUYR01000001.1"/>
</dbReference>
<dbReference type="EMBL" id="FUYR01000001">
    <property type="protein sequence ID" value="SKB50548.1"/>
    <property type="molecule type" value="Genomic_DNA"/>
</dbReference>
<dbReference type="Proteomes" id="UP000189981">
    <property type="component" value="Unassembled WGS sequence"/>
</dbReference>
<dbReference type="OrthoDB" id="7446256at2"/>
<feature type="transmembrane region" description="Helical" evidence="1">
    <location>
        <begin position="242"/>
        <end position="263"/>
    </location>
</feature>
<evidence type="ECO:0000313" key="2">
    <source>
        <dbReference type="EMBL" id="SKB50548.1"/>
    </source>
</evidence>
<name>A0A1T5BTD4_9SPHI</name>
<feature type="transmembrane region" description="Helical" evidence="1">
    <location>
        <begin position="154"/>
        <end position="171"/>
    </location>
</feature>
<feature type="transmembrane region" description="Helical" evidence="1">
    <location>
        <begin position="213"/>
        <end position="230"/>
    </location>
</feature>
<dbReference type="STRING" id="572036.SAMN05661099_1676"/>
<sequence length="267" mass="30982">MTTCKNCHSEFTGKYCPNCSQSASVHRLTLGNIVHEVIHNVTHFDSGALLLLRKLLYVPGRVAYEYISGMRKRYFNPFTLLIILIALMVYVSNKTNIYGHFTQRVKEITTGYIKSSSTASRADKNKADAEIRTVEKKMDEAETSTKKAMDHSKLINFLFLPVISLLTWRFFRKQKFNYAENLVLEVFVTCGYTTIFLIFIIPLYLLIPSQVVPIMYGYILINIIYSIVAYRQFFQEPKWRTIFKGILVQIIYFTIISMISPVLTRYL</sequence>
<feature type="transmembrane region" description="Helical" evidence="1">
    <location>
        <begin position="183"/>
        <end position="207"/>
    </location>
</feature>
<dbReference type="InterPro" id="IPR022134">
    <property type="entry name" value="DUF3667"/>
</dbReference>
<reference evidence="3" key="1">
    <citation type="submission" date="2017-02" db="EMBL/GenBank/DDBJ databases">
        <authorList>
            <person name="Varghese N."/>
            <person name="Submissions S."/>
        </authorList>
    </citation>
    <scope>NUCLEOTIDE SEQUENCE [LARGE SCALE GENOMIC DNA]</scope>
    <source>
        <strain evidence="3">DSM 22385</strain>
    </source>
</reference>
<evidence type="ECO:0008006" key="4">
    <source>
        <dbReference type="Google" id="ProtNLM"/>
    </source>
</evidence>
<evidence type="ECO:0000313" key="3">
    <source>
        <dbReference type="Proteomes" id="UP000189981"/>
    </source>
</evidence>
<dbReference type="Pfam" id="PF12412">
    <property type="entry name" value="DUF3667"/>
    <property type="match status" value="1"/>
</dbReference>
<gene>
    <name evidence="2" type="ORF">SAMN05661099_1676</name>
</gene>
<keyword evidence="1" id="KW-1133">Transmembrane helix</keyword>
<keyword evidence="1" id="KW-0812">Transmembrane</keyword>
<feature type="transmembrane region" description="Helical" evidence="1">
    <location>
        <begin position="74"/>
        <end position="91"/>
    </location>
</feature>
<keyword evidence="1" id="KW-0472">Membrane</keyword>